<protein>
    <submittedName>
        <fullName evidence="1">Uncharacterized protein</fullName>
    </submittedName>
</protein>
<reference evidence="2" key="2">
    <citation type="submission" date="2015-01" db="EMBL/GenBank/DDBJ databases">
        <title>Evolutionary Origins and Diversification of the Mycorrhizal Mutualists.</title>
        <authorList>
            <consortium name="DOE Joint Genome Institute"/>
            <consortium name="Mycorrhizal Genomics Consortium"/>
            <person name="Kohler A."/>
            <person name="Kuo A."/>
            <person name="Nagy L.G."/>
            <person name="Floudas D."/>
            <person name="Copeland A."/>
            <person name="Barry K.W."/>
            <person name="Cichocki N."/>
            <person name="Veneault-Fourrey C."/>
            <person name="LaButti K."/>
            <person name="Lindquist E.A."/>
            <person name="Lipzen A."/>
            <person name="Lundell T."/>
            <person name="Morin E."/>
            <person name="Murat C."/>
            <person name="Riley R."/>
            <person name="Ohm R."/>
            <person name="Sun H."/>
            <person name="Tunlid A."/>
            <person name="Henrissat B."/>
            <person name="Grigoriev I.V."/>
            <person name="Hibbett D.S."/>
            <person name="Martin F."/>
        </authorList>
    </citation>
    <scope>NUCLEOTIDE SEQUENCE [LARGE SCALE GENOMIC DNA]</scope>
    <source>
        <strain evidence="2">MUT 4182</strain>
    </source>
</reference>
<evidence type="ECO:0000313" key="2">
    <source>
        <dbReference type="Proteomes" id="UP000054248"/>
    </source>
</evidence>
<sequence>MPVNKGDVLVIPAPNDKYRQDENKMTIHWQQTLRQREGDYYLLVAKNKTQGYAEVPFYIQAEWYNQQGFNNAYDMRRIDEDNYEITIDNRHQYAGKERARFVVWHDQERKPYADRFIDTGVLKRGTEIAKKVLSIYGLGGSGTDTVVDSVSKFGQSVMGDYLRTF</sequence>
<organism evidence="1 2">
    <name type="scientific">Tulasnella calospora MUT 4182</name>
    <dbReference type="NCBI Taxonomy" id="1051891"/>
    <lineage>
        <taxon>Eukaryota</taxon>
        <taxon>Fungi</taxon>
        <taxon>Dikarya</taxon>
        <taxon>Basidiomycota</taxon>
        <taxon>Agaricomycotina</taxon>
        <taxon>Agaricomycetes</taxon>
        <taxon>Cantharellales</taxon>
        <taxon>Tulasnellaceae</taxon>
        <taxon>Tulasnella</taxon>
    </lineage>
</organism>
<evidence type="ECO:0000313" key="1">
    <source>
        <dbReference type="EMBL" id="KIO31718.1"/>
    </source>
</evidence>
<dbReference type="AlphaFoldDB" id="A0A0C3LCS7"/>
<dbReference type="EMBL" id="KN822960">
    <property type="protein sequence ID" value="KIO31718.1"/>
    <property type="molecule type" value="Genomic_DNA"/>
</dbReference>
<dbReference type="OrthoDB" id="3334523at2759"/>
<dbReference type="HOGENOM" id="CLU_117772_0_0_1"/>
<gene>
    <name evidence="1" type="ORF">M407DRAFT_124161</name>
</gene>
<accession>A0A0C3LCS7</accession>
<reference evidence="1 2" key="1">
    <citation type="submission" date="2014-04" db="EMBL/GenBank/DDBJ databases">
        <authorList>
            <consortium name="DOE Joint Genome Institute"/>
            <person name="Kuo A."/>
            <person name="Girlanda M."/>
            <person name="Perotto S."/>
            <person name="Kohler A."/>
            <person name="Nagy L.G."/>
            <person name="Floudas D."/>
            <person name="Copeland A."/>
            <person name="Barry K.W."/>
            <person name="Cichocki N."/>
            <person name="Veneault-Fourrey C."/>
            <person name="LaButti K."/>
            <person name="Lindquist E.A."/>
            <person name="Lipzen A."/>
            <person name="Lundell T."/>
            <person name="Morin E."/>
            <person name="Murat C."/>
            <person name="Sun H."/>
            <person name="Tunlid A."/>
            <person name="Henrissat B."/>
            <person name="Grigoriev I.V."/>
            <person name="Hibbett D.S."/>
            <person name="Martin F."/>
            <person name="Nordberg H.P."/>
            <person name="Cantor M.N."/>
            <person name="Hua S.X."/>
        </authorList>
    </citation>
    <scope>NUCLEOTIDE SEQUENCE [LARGE SCALE GENOMIC DNA]</scope>
    <source>
        <strain evidence="1 2">MUT 4182</strain>
    </source>
</reference>
<name>A0A0C3LCS7_9AGAM</name>
<keyword evidence="2" id="KW-1185">Reference proteome</keyword>
<dbReference type="Proteomes" id="UP000054248">
    <property type="component" value="Unassembled WGS sequence"/>
</dbReference>
<proteinExistence type="predicted"/>